<dbReference type="Gene3D" id="2.60.40.340">
    <property type="entry name" value="Rel homology domain (RHD), DNA-binding domain"/>
    <property type="match status" value="1"/>
</dbReference>
<proteinExistence type="predicted"/>
<dbReference type="PROSITE" id="PS01204">
    <property type="entry name" value="REL_1"/>
    <property type="match status" value="1"/>
</dbReference>
<dbReference type="CDD" id="cd07886">
    <property type="entry name" value="RHD-n_RelB"/>
    <property type="match status" value="1"/>
</dbReference>
<dbReference type="InterPro" id="IPR002909">
    <property type="entry name" value="IPT_dom"/>
</dbReference>
<dbReference type="InterPro" id="IPR037059">
    <property type="entry name" value="RHD_DNA_bind_dom_sf"/>
</dbReference>
<evidence type="ECO:0000256" key="2">
    <source>
        <dbReference type="SAM" id="SignalP"/>
    </source>
</evidence>
<dbReference type="Pfam" id="PF00554">
    <property type="entry name" value="RHD_DNA_bind"/>
    <property type="match status" value="1"/>
</dbReference>
<dbReference type="Pfam" id="PF16179">
    <property type="entry name" value="RHD_dimer"/>
    <property type="match status" value="1"/>
</dbReference>
<dbReference type="InterPro" id="IPR011539">
    <property type="entry name" value="RHD_DNA_bind_dom"/>
</dbReference>
<dbReference type="Proteomes" id="UP001652624">
    <property type="component" value="Chromosome 2"/>
</dbReference>
<dbReference type="GeneID" id="103122295"/>
<evidence type="ECO:0000313" key="4">
    <source>
        <dbReference type="Proteomes" id="UP001652624"/>
    </source>
</evidence>
<dbReference type="SMART" id="SM00429">
    <property type="entry name" value="IPT"/>
    <property type="match status" value="1"/>
</dbReference>
<dbReference type="InterPro" id="IPR032399">
    <property type="entry name" value="RelB_leu_zip"/>
</dbReference>
<feature type="region of interest" description="Disordered" evidence="1">
    <location>
        <begin position="699"/>
        <end position="728"/>
    </location>
</feature>
<name>A0ABM3X014_ERIEU</name>
<dbReference type="PRINTS" id="PR00057">
    <property type="entry name" value="NFKBTNSCPFCT"/>
</dbReference>
<dbReference type="RefSeq" id="XP_060042168.1">
    <property type="nucleotide sequence ID" value="XM_060186185.1"/>
</dbReference>
<dbReference type="InterPro" id="IPR014756">
    <property type="entry name" value="Ig_E-set"/>
</dbReference>
<protein>
    <submittedName>
        <fullName evidence="5">Transcription factor RelB isoform X1</fullName>
    </submittedName>
</protein>
<feature type="compositionally biased region" description="Low complexity" evidence="1">
    <location>
        <begin position="146"/>
        <end position="156"/>
    </location>
</feature>
<dbReference type="InterPro" id="IPR008967">
    <property type="entry name" value="p53-like_TF_DNA-bd_sf"/>
</dbReference>
<dbReference type="InterPro" id="IPR000451">
    <property type="entry name" value="NFkB/Dor"/>
</dbReference>
<feature type="compositionally biased region" description="Low complexity" evidence="1">
    <location>
        <begin position="120"/>
        <end position="130"/>
    </location>
</feature>
<feature type="compositionally biased region" description="Pro residues" evidence="1">
    <location>
        <begin position="89"/>
        <end position="99"/>
    </location>
</feature>
<feature type="region of interest" description="Disordered" evidence="1">
    <location>
        <begin position="53"/>
        <end position="213"/>
    </location>
</feature>
<dbReference type="Gene3D" id="2.60.40.10">
    <property type="entry name" value="Immunoglobulins"/>
    <property type="match status" value="1"/>
</dbReference>
<dbReference type="InterPro" id="IPR032400">
    <property type="entry name" value="RelB_transact"/>
</dbReference>
<dbReference type="Pfam" id="PF16180">
    <property type="entry name" value="RelB_leu_zip"/>
    <property type="match status" value="1"/>
</dbReference>
<dbReference type="PANTHER" id="PTHR24169">
    <property type="entry name" value="NUCLEAR FACTOR NF-KAPPA-B PROTEIN"/>
    <property type="match status" value="1"/>
</dbReference>
<gene>
    <name evidence="5" type="primary">RELB</name>
</gene>
<dbReference type="PROSITE" id="PS50254">
    <property type="entry name" value="REL_2"/>
    <property type="match status" value="1"/>
</dbReference>
<organism evidence="4 5">
    <name type="scientific">Erinaceus europaeus</name>
    <name type="common">Western European hedgehog</name>
    <dbReference type="NCBI Taxonomy" id="9365"/>
    <lineage>
        <taxon>Eukaryota</taxon>
        <taxon>Metazoa</taxon>
        <taxon>Chordata</taxon>
        <taxon>Craniata</taxon>
        <taxon>Vertebrata</taxon>
        <taxon>Euteleostomi</taxon>
        <taxon>Mammalia</taxon>
        <taxon>Eutheria</taxon>
        <taxon>Laurasiatheria</taxon>
        <taxon>Eulipotyphla</taxon>
        <taxon>Erinaceidae</taxon>
        <taxon>Erinaceinae</taxon>
        <taxon>Erinaceus</taxon>
    </lineage>
</organism>
<dbReference type="InterPro" id="IPR030492">
    <property type="entry name" value="RHD_CS"/>
</dbReference>
<keyword evidence="2" id="KW-0732">Signal</keyword>
<feature type="compositionally biased region" description="Low complexity" evidence="1">
    <location>
        <begin position="76"/>
        <end position="88"/>
    </location>
</feature>
<dbReference type="Pfam" id="PF16181">
    <property type="entry name" value="RelB_transactiv"/>
    <property type="match status" value="1"/>
</dbReference>
<feature type="region of interest" description="Disordered" evidence="1">
    <location>
        <begin position="642"/>
        <end position="663"/>
    </location>
</feature>
<reference evidence="4" key="1">
    <citation type="submission" date="2025-05" db="UniProtKB">
        <authorList>
            <consortium name="RefSeq"/>
        </authorList>
    </citation>
    <scope>NUCLEOTIDE SEQUENCE [LARGE SCALE GENOMIC DNA]</scope>
</reference>
<evidence type="ECO:0000256" key="1">
    <source>
        <dbReference type="SAM" id="MobiDB-lite"/>
    </source>
</evidence>
<dbReference type="InterPro" id="IPR032397">
    <property type="entry name" value="RHD_dimer"/>
</dbReference>
<keyword evidence="4" id="KW-1185">Reference proteome</keyword>
<feature type="chain" id="PRO_5046253903" evidence="2">
    <location>
        <begin position="20"/>
        <end position="756"/>
    </location>
</feature>
<dbReference type="PANTHER" id="PTHR24169:SF18">
    <property type="entry name" value="TRANSCRIPTION FACTOR RELB"/>
    <property type="match status" value="1"/>
</dbReference>
<evidence type="ECO:0000259" key="3">
    <source>
        <dbReference type="PROSITE" id="PS50254"/>
    </source>
</evidence>
<reference evidence="5" key="2">
    <citation type="submission" date="2025-08" db="UniProtKB">
        <authorList>
            <consortium name="RefSeq"/>
        </authorList>
    </citation>
    <scope>IDENTIFICATION</scope>
</reference>
<dbReference type="InterPro" id="IPR013783">
    <property type="entry name" value="Ig-like_fold"/>
</dbReference>
<dbReference type="InterPro" id="IPR033926">
    <property type="entry name" value="IPT_NFkappaB"/>
</dbReference>
<dbReference type="SUPFAM" id="SSF49417">
    <property type="entry name" value="p53-like transcription factors"/>
    <property type="match status" value="1"/>
</dbReference>
<dbReference type="InterPro" id="IPR030496">
    <property type="entry name" value="RelB_RHD_N"/>
</dbReference>
<accession>A0ABM3X014</accession>
<dbReference type="CDD" id="cd01177">
    <property type="entry name" value="IPT_NFkappaB"/>
    <property type="match status" value="1"/>
</dbReference>
<feature type="signal peptide" evidence="2">
    <location>
        <begin position="1"/>
        <end position="19"/>
    </location>
</feature>
<evidence type="ECO:0000313" key="5">
    <source>
        <dbReference type="RefSeq" id="XP_060042168.1"/>
    </source>
</evidence>
<dbReference type="SUPFAM" id="SSF81296">
    <property type="entry name" value="E set domains"/>
    <property type="match status" value="1"/>
</dbReference>
<feature type="domain" description="RHD" evidence="3">
    <location>
        <begin position="298"/>
        <end position="475"/>
    </location>
</feature>
<sequence length="756" mass="81894">MWKKTQVLALPFQLWHVRIFIPTAVEDTQRWREPCKCHLDRCHQQLLQSPAPKFPCQPESPQVESCRPVSRLARWAGRPRGPSRRPASPSRPAPPPPPRDAWGFSRAPDVTSRQGTSQWARRPAAPGNSAAPPPPAARPARPRAPRSPGRPESSPACGLSLRAAPRPAIVRGPHRCPPGRPRSCAARGAGHRPPVPAARAMPSRRVARPSAAPELGALGSADLSSLSVSRTTDELEIIDEYIKENGFGLEGAPGPGEGLPRLVSRGVAALSTVTLGPAAPPAWGCALGRLLPPAPGPGPRPHLVITEQPKQRGMRFRYECEGRSAGSILGESSTEASKTLPAIELRDCGGLREVEVTACLVWKDWPHRVHPHSLVGKDCTDGVCRVRLRPHVSARHSFNNLGIQCVRKKEIEAAIERKIQLGIDPYNAGSLKNHQEVDMNVVRICFQASYRDPQGQMRRMEPVLSEPVYDKKSTNTSELRICRINKESGPCTGGEELYLLCDKVQKEDISVVFSRASWEGRADFSQADVHRQIAIVFKTPPYEDLEIMEPVTVNVYLQRLTDGVCSEPLPFTYLPRDHDSYGVDKKRKLGLPDVLGELNSSDPHGIQSKRRRKKPGFLDHFLPNHSSGPFLQPSTLLQDPDFFPGPVSLPGLEPPGGPELLDDGFPYDPAAPSLFNMLDMLSPAPPLASAVLSNGVAGPALGEPPGPEPLAPLALDSYPGPGDGGTASLVGSNMFPNQYRDTGFGGGLLSPGPEAT</sequence>